<dbReference type="PROSITE" id="PS51257">
    <property type="entry name" value="PROKAR_LIPOPROTEIN"/>
    <property type="match status" value="1"/>
</dbReference>
<accession>Q02D98</accession>
<dbReference type="AlphaFoldDB" id="Q02D98"/>
<reference evidence="2" key="1">
    <citation type="submission" date="2006-10" db="EMBL/GenBank/DDBJ databases">
        <title>Complete sequence of Solibacter usitatus Ellin6076.</title>
        <authorList>
            <consortium name="US DOE Joint Genome Institute"/>
            <person name="Copeland A."/>
            <person name="Lucas S."/>
            <person name="Lapidus A."/>
            <person name="Barry K."/>
            <person name="Detter J.C."/>
            <person name="Glavina del Rio T."/>
            <person name="Hammon N."/>
            <person name="Israni S."/>
            <person name="Dalin E."/>
            <person name="Tice H."/>
            <person name="Pitluck S."/>
            <person name="Thompson L.S."/>
            <person name="Brettin T."/>
            <person name="Bruce D."/>
            <person name="Han C."/>
            <person name="Tapia R."/>
            <person name="Gilna P."/>
            <person name="Schmutz J."/>
            <person name="Larimer F."/>
            <person name="Land M."/>
            <person name="Hauser L."/>
            <person name="Kyrpides N."/>
            <person name="Mikhailova N."/>
            <person name="Janssen P.H."/>
            <person name="Kuske C.R."/>
            <person name="Richardson P."/>
        </authorList>
    </citation>
    <scope>NUCLEOTIDE SEQUENCE</scope>
    <source>
        <strain evidence="2">Ellin6076</strain>
    </source>
</reference>
<sequence>MTKQLTRRELLTAMAGGAVLTGCGVEERQVASAPVSIVRAPAYDNAVYDTMLRLLKPLVGDVRGRNILLKPNLVEFEPGTCINTHPLVVHAAYEAFLKMGAASVRIAEGPGHRRNTLDLAEAAGYFRTVPAFEENFTDLNLDEVTRVRPAGQFSRIKKLYLPNSALRADLLVSIAKMKTHHWVGTTLSMKNLFGVVPSGIYGWPKNVLHWAGIDESVADLHNAFSNHFAIVDGIVGMEGNGPIQGTPKPVGVLVAGKDPVAVDATCCRIMKIDPMRIRYLQLALGGSASAILEENIAQLGETIQSVSNAFELIPEFRRLRLENS</sequence>
<dbReference type="KEGG" id="sus:Acid_1417"/>
<dbReference type="PROSITE" id="PS51318">
    <property type="entry name" value="TAT"/>
    <property type="match status" value="1"/>
</dbReference>
<evidence type="ECO:0000313" key="2">
    <source>
        <dbReference type="EMBL" id="ABJ82410.1"/>
    </source>
</evidence>
<proteinExistence type="predicted"/>
<feature type="domain" description="DUF362" evidence="1">
    <location>
        <begin position="67"/>
        <end position="268"/>
    </location>
</feature>
<dbReference type="InterPro" id="IPR007160">
    <property type="entry name" value="DUF362"/>
</dbReference>
<dbReference type="EMBL" id="CP000473">
    <property type="protein sequence ID" value="ABJ82410.1"/>
    <property type="molecule type" value="Genomic_DNA"/>
</dbReference>
<evidence type="ECO:0000259" key="1">
    <source>
        <dbReference type="Pfam" id="PF04015"/>
    </source>
</evidence>
<protein>
    <recommendedName>
        <fullName evidence="1">DUF362 domain-containing protein</fullName>
    </recommendedName>
</protein>
<dbReference type="InterPro" id="IPR006311">
    <property type="entry name" value="TAT_signal"/>
</dbReference>
<dbReference type="InParanoid" id="Q02D98"/>
<dbReference type="OrthoDB" id="128245at2"/>
<organism evidence="2">
    <name type="scientific">Solibacter usitatus (strain Ellin6076)</name>
    <dbReference type="NCBI Taxonomy" id="234267"/>
    <lineage>
        <taxon>Bacteria</taxon>
        <taxon>Pseudomonadati</taxon>
        <taxon>Acidobacteriota</taxon>
        <taxon>Terriglobia</taxon>
        <taxon>Bryobacterales</taxon>
        <taxon>Solibacteraceae</taxon>
        <taxon>Candidatus Solibacter</taxon>
    </lineage>
</organism>
<dbReference type="HOGENOM" id="CLU_058393_0_0_0"/>
<dbReference type="Pfam" id="PF04015">
    <property type="entry name" value="DUF362"/>
    <property type="match status" value="1"/>
</dbReference>
<dbReference type="STRING" id="234267.Acid_1417"/>
<name>Q02D98_SOLUE</name>
<gene>
    <name evidence="2" type="ordered locus">Acid_1417</name>
</gene>
<dbReference type="eggNOG" id="COG2006">
    <property type="taxonomic scope" value="Bacteria"/>
</dbReference>